<organism evidence="1">
    <name type="scientific">Salmonella enterica subsp. enterica serovar Ank</name>
    <dbReference type="NCBI Taxonomy" id="1173578"/>
    <lineage>
        <taxon>Bacteria</taxon>
        <taxon>Pseudomonadati</taxon>
        <taxon>Pseudomonadota</taxon>
        <taxon>Gammaproteobacteria</taxon>
        <taxon>Enterobacterales</taxon>
        <taxon>Enterobacteriaceae</taxon>
        <taxon>Salmonella</taxon>
    </lineage>
</organism>
<reference evidence="1" key="1">
    <citation type="journal article" date="2018" name="Genome Biol.">
        <title>SKESA: strategic k-mer extension for scrupulous assemblies.</title>
        <authorList>
            <person name="Souvorov A."/>
            <person name="Agarwala R."/>
            <person name="Lipman D.J."/>
        </authorList>
    </citation>
    <scope>NUCLEOTIDE SEQUENCE</scope>
    <source>
        <strain evidence="1">BCW_2640</strain>
    </source>
</reference>
<evidence type="ECO:0000313" key="1">
    <source>
        <dbReference type="EMBL" id="HAE1795992.1"/>
    </source>
</evidence>
<evidence type="ECO:0008006" key="2">
    <source>
        <dbReference type="Google" id="ProtNLM"/>
    </source>
</evidence>
<reference evidence="1" key="2">
    <citation type="submission" date="2018-07" db="EMBL/GenBank/DDBJ databases">
        <authorList>
            <consortium name="NCBI Pathogen Detection Project"/>
        </authorList>
    </citation>
    <scope>NUCLEOTIDE SEQUENCE</scope>
    <source>
        <strain evidence="1">BCW_2640</strain>
    </source>
</reference>
<sequence>MKLDVSDIRFSASGYAFATIEVLGEKYRLPVCTMYVSIPLVEGRSLEQYKGKLQEEARERIAEIYKETVNEHCPEHSL</sequence>
<dbReference type="AlphaFoldDB" id="A0A5I2WX54"/>
<dbReference type="EMBL" id="DAARBX010000037">
    <property type="protein sequence ID" value="HAE1795992.1"/>
    <property type="molecule type" value="Genomic_DNA"/>
</dbReference>
<accession>A0A5I2WX54</accession>
<proteinExistence type="predicted"/>
<name>A0A5I2WX54_SALET</name>
<protein>
    <recommendedName>
        <fullName evidence="2">DUF1327 domain-containing protein</fullName>
    </recommendedName>
</protein>
<gene>
    <name evidence="1" type="ORF">G3V02_004805</name>
</gene>
<comment type="caution">
    <text evidence="1">The sequence shown here is derived from an EMBL/GenBank/DDBJ whole genome shotgun (WGS) entry which is preliminary data.</text>
</comment>